<evidence type="ECO:0000313" key="2">
    <source>
        <dbReference type="EMBL" id="CAD6204840.1"/>
    </source>
</evidence>
<name>A0A811MHH2_9POAL</name>
<keyword evidence="3" id="KW-1185">Reference proteome</keyword>
<protein>
    <submittedName>
        <fullName evidence="2">Uncharacterized protein</fullName>
    </submittedName>
</protein>
<feature type="compositionally biased region" description="Basic and acidic residues" evidence="1">
    <location>
        <begin position="14"/>
        <end position="34"/>
    </location>
</feature>
<evidence type="ECO:0000256" key="1">
    <source>
        <dbReference type="SAM" id="MobiDB-lite"/>
    </source>
</evidence>
<reference evidence="2" key="1">
    <citation type="submission" date="2020-10" db="EMBL/GenBank/DDBJ databases">
        <authorList>
            <person name="Han B."/>
            <person name="Lu T."/>
            <person name="Zhao Q."/>
            <person name="Huang X."/>
            <person name="Zhao Y."/>
        </authorList>
    </citation>
    <scope>NUCLEOTIDE SEQUENCE</scope>
</reference>
<proteinExistence type="predicted"/>
<feature type="compositionally biased region" description="Basic and acidic residues" evidence="1">
    <location>
        <begin position="42"/>
        <end position="54"/>
    </location>
</feature>
<dbReference type="EMBL" id="CAJGYO010000001">
    <property type="protein sequence ID" value="CAD6204840.1"/>
    <property type="molecule type" value="Genomic_DNA"/>
</dbReference>
<dbReference type="Proteomes" id="UP000604825">
    <property type="component" value="Unassembled WGS sequence"/>
</dbReference>
<accession>A0A811MHH2</accession>
<sequence length="82" mass="9069">MASMGFSYAQIHVQQERCRMRNLKAQEKEKKSNEDVGEGEEDNNRRPNKVEDKAGGGGGSWASGRVHPCARTAALEPHNSGW</sequence>
<feature type="region of interest" description="Disordered" evidence="1">
    <location>
        <begin position="1"/>
        <end position="82"/>
    </location>
</feature>
<dbReference type="OrthoDB" id="656828at2759"/>
<gene>
    <name evidence="2" type="ORF">NCGR_LOCUS2789</name>
</gene>
<comment type="caution">
    <text evidence="2">The sequence shown here is derived from an EMBL/GenBank/DDBJ whole genome shotgun (WGS) entry which is preliminary data.</text>
</comment>
<organism evidence="2 3">
    <name type="scientific">Miscanthus lutarioriparius</name>
    <dbReference type="NCBI Taxonomy" id="422564"/>
    <lineage>
        <taxon>Eukaryota</taxon>
        <taxon>Viridiplantae</taxon>
        <taxon>Streptophyta</taxon>
        <taxon>Embryophyta</taxon>
        <taxon>Tracheophyta</taxon>
        <taxon>Spermatophyta</taxon>
        <taxon>Magnoliopsida</taxon>
        <taxon>Liliopsida</taxon>
        <taxon>Poales</taxon>
        <taxon>Poaceae</taxon>
        <taxon>PACMAD clade</taxon>
        <taxon>Panicoideae</taxon>
        <taxon>Andropogonodae</taxon>
        <taxon>Andropogoneae</taxon>
        <taxon>Saccharinae</taxon>
        <taxon>Miscanthus</taxon>
    </lineage>
</organism>
<evidence type="ECO:0000313" key="3">
    <source>
        <dbReference type="Proteomes" id="UP000604825"/>
    </source>
</evidence>
<dbReference type="AlphaFoldDB" id="A0A811MHH2"/>